<dbReference type="SUPFAM" id="SSF51126">
    <property type="entry name" value="Pectin lyase-like"/>
    <property type="match status" value="3"/>
</dbReference>
<gene>
    <name evidence="3" type="ORF">MC7420_4708</name>
</gene>
<dbReference type="NCBIfam" id="TIGR01901">
    <property type="entry name" value="adhes_NPXG"/>
    <property type="match status" value="1"/>
</dbReference>
<feature type="domain" description="Filamentous haemagglutinin FhaB/tRNA nuclease CdiA-like TPS" evidence="2">
    <location>
        <begin position="84"/>
        <end position="187"/>
    </location>
</feature>
<sequence>MAQKTHPLLVQASESEEAGEVESRGIREMLGRLSRQSRSKLAGYIRVGSVALTSCVWLAWSSCAIAQIIPDEAWGAEQSVLTPLPGGTLADFLIKEGARRDSNLFHSFTQFDIGEQQRVYFDSPQGIENIFSRVKGNNASDILGTLGVNGGANLFLINSNGIIFGDNASLDVQGSFVATTANGIQFGEQGFFSTTQSEPPSALLTVNPSAFLFNQITPGRIESRSIKEVGVDPFGFSLLGLQVPDGQSLLLVGGDILIDGQMNFGGLAALEGRLELAAVAGSGTVGLSVDNNTLSLNIPPEILQADISLTNGAYITTAGEAGGDIQLWGRQIILASDFTTITSSSVGASNAGNLVVNASELVQARGDNSGFFATSEATATGGGGDVTITTPELQLMDGAQIATATRGAGKGGNIVVNASELVQAHGDNSGFFATSEATATGGGGDVTITTPELQLMDGAQIATATRGAGKGGNIVVNASELVQAHGDNSGFFATSEATVTGGGGDVTITTPELQLMDGAQIATATRGIGNAGNVVVNASELVQVSDSSDMFASGLRTDTLGEGDAGDLTINTPVLVMENGAVIASGTSSDSTGKGGTLTVNASALVQLSNEAGQFSTLLTTRTEGQGNGGNLTINTPKLVVTDESQVSAETFASGIGGLITVNANTVEVTNGGQLRTTTEGSNNAGNISLQVEDSLTITGEGSGLFADTKKDSSGNGGSIMIDSRTVVVRGRGQITVESEGIGTGGNISLEADSLILDTNAGLLADTDANTGGNIVLTIDDLLLLRRDSRISTNAGKDEERGDGGNIIIEAVFIVAVPNENSDITANAFEGQGGNVTITTQGLFNLVIRSREELEALLGTKEPSELDPMNLQSNDITAISQTSPELSRIPILIVLELDPSQGLVELPAELVDVTRLVEQNLCAAAQGSEFIVTGRGGLPTPPNQMLNADAAWEDWRISTVEESTEVQQSNRNSRQDVTGNKPNKFVEAQGWFKDANGTIILTAEPTVVTPHATGSPSFPCQ</sequence>
<feature type="compositionally biased region" description="Polar residues" evidence="1">
    <location>
        <begin position="965"/>
        <end position="981"/>
    </location>
</feature>
<keyword evidence="4" id="KW-1185">Reference proteome</keyword>
<organism evidence="3 4">
    <name type="scientific">Coleofasciculus chthonoplastes PCC 7420</name>
    <dbReference type="NCBI Taxonomy" id="118168"/>
    <lineage>
        <taxon>Bacteria</taxon>
        <taxon>Bacillati</taxon>
        <taxon>Cyanobacteriota</taxon>
        <taxon>Cyanophyceae</taxon>
        <taxon>Coleofasciculales</taxon>
        <taxon>Coleofasciculaceae</taxon>
        <taxon>Coleofasciculus</taxon>
    </lineage>
</organism>
<dbReference type="Pfam" id="PF05860">
    <property type="entry name" value="TPS"/>
    <property type="match status" value="1"/>
</dbReference>
<dbReference type="EMBL" id="DS989846">
    <property type="protein sequence ID" value="EDX76452.1"/>
    <property type="molecule type" value="Genomic_DNA"/>
</dbReference>
<evidence type="ECO:0000313" key="3">
    <source>
        <dbReference type="EMBL" id="EDX76452.1"/>
    </source>
</evidence>
<dbReference type="AlphaFoldDB" id="B4VNL7"/>
<reference evidence="3 4" key="1">
    <citation type="submission" date="2008-07" db="EMBL/GenBank/DDBJ databases">
        <authorList>
            <person name="Tandeau de Marsac N."/>
            <person name="Ferriera S."/>
            <person name="Johnson J."/>
            <person name="Kravitz S."/>
            <person name="Beeson K."/>
            <person name="Sutton G."/>
            <person name="Rogers Y.-H."/>
            <person name="Friedman R."/>
            <person name="Frazier M."/>
            <person name="Venter J.C."/>
        </authorList>
    </citation>
    <scope>NUCLEOTIDE SEQUENCE [LARGE SCALE GENOMIC DNA]</scope>
    <source>
        <strain evidence="3 4">PCC 7420</strain>
    </source>
</reference>
<dbReference type="eggNOG" id="COG3210">
    <property type="taxonomic scope" value="Bacteria"/>
</dbReference>
<dbReference type="InterPro" id="IPR008638">
    <property type="entry name" value="FhaB/CdiA-like_TPS"/>
</dbReference>
<name>B4VNL7_9CYAN</name>
<dbReference type="OrthoDB" id="501088at2"/>
<protein>
    <submittedName>
        <fullName evidence="3">Filamentous haemagglutinin family N-terminal domain protein</fullName>
    </submittedName>
</protein>
<proteinExistence type="predicted"/>
<dbReference type="RefSeq" id="WP_006100181.1">
    <property type="nucleotide sequence ID" value="NZ_DS989846.1"/>
</dbReference>
<evidence type="ECO:0000313" key="4">
    <source>
        <dbReference type="Proteomes" id="UP000003835"/>
    </source>
</evidence>
<evidence type="ECO:0000259" key="2">
    <source>
        <dbReference type="SMART" id="SM00912"/>
    </source>
</evidence>
<feature type="region of interest" description="Disordered" evidence="1">
    <location>
        <begin position="961"/>
        <end position="982"/>
    </location>
</feature>
<evidence type="ECO:0000256" key="1">
    <source>
        <dbReference type="SAM" id="MobiDB-lite"/>
    </source>
</evidence>
<dbReference type="HOGENOM" id="CLU_001325_1_0_3"/>
<dbReference type="InterPro" id="IPR012334">
    <property type="entry name" value="Pectin_lyas_fold"/>
</dbReference>
<dbReference type="InterPro" id="IPR011050">
    <property type="entry name" value="Pectin_lyase_fold/virulence"/>
</dbReference>
<dbReference type="SMART" id="SM00912">
    <property type="entry name" value="Haemagg_act"/>
    <property type="match status" value="1"/>
</dbReference>
<dbReference type="Proteomes" id="UP000003835">
    <property type="component" value="Unassembled WGS sequence"/>
</dbReference>
<accession>B4VNL7</accession>
<dbReference type="STRING" id="118168.MC7420_4708"/>
<dbReference type="Gene3D" id="2.160.20.10">
    <property type="entry name" value="Single-stranded right-handed beta-helix, Pectin lyase-like"/>
    <property type="match status" value="3"/>
</dbReference>